<evidence type="ECO:0000313" key="1">
    <source>
        <dbReference type="EMBL" id="CAK9077238.1"/>
    </source>
</evidence>
<gene>
    <name evidence="1" type="ORF">SCF082_LOCUS37083</name>
</gene>
<dbReference type="InterPro" id="IPR018641">
    <property type="entry name" value="Trfase_1_rSAM/seldom-assoc"/>
</dbReference>
<feature type="non-terminal residue" evidence="1">
    <location>
        <position position="275"/>
    </location>
</feature>
<dbReference type="Pfam" id="PF09837">
    <property type="entry name" value="DUF2064"/>
    <property type="match status" value="1"/>
</dbReference>
<comment type="caution">
    <text evidence="1">The sequence shown here is derived from an EMBL/GenBank/DDBJ whole genome shotgun (WGS) entry which is preliminary data.</text>
</comment>
<organism evidence="1 2">
    <name type="scientific">Durusdinium trenchii</name>
    <dbReference type="NCBI Taxonomy" id="1381693"/>
    <lineage>
        <taxon>Eukaryota</taxon>
        <taxon>Sar</taxon>
        <taxon>Alveolata</taxon>
        <taxon>Dinophyceae</taxon>
        <taxon>Suessiales</taxon>
        <taxon>Symbiodiniaceae</taxon>
        <taxon>Durusdinium</taxon>
    </lineage>
</organism>
<sequence>MNWRSRLTGIATGDQCLFVSRDLFEQVQGFPAQPLMEDVEISKQLGRIAPPVCLRHRISVSARRWHQRGVMRTIAQMWWLRWRYWRGEVKTRLAKVIGDDAALAAYRAMLYLGVRRAVATGLDTWLFATEPEHADIQRLVGAFGINSQVQPTGDLGQRMAAVFSQMHRHYTHVMLAGTDCPGLHPGHYWQALGALSSADVVMQGAEDGGYVLIGSGCAEIWRQEKPFAGVRFGTATARQDTLEALHDGGWRVACPAQLSDVDTVDDLRAWQARED</sequence>
<dbReference type="InterPro" id="IPR029044">
    <property type="entry name" value="Nucleotide-diphossugar_trans"/>
</dbReference>
<dbReference type="Proteomes" id="UP001642464">
    <property type="component" value="Unassembled WGS sequence"/>
</dbReference>
<dbReference type="SUPFAM" id="SSF53448">
    <property type="entry name" value="Nucleotide-diphospho-sugar transferases"/>
    <property type="match status" value="2"/>
</dbReference>
<proteinExistence type="predicted"/>
<keyword evidence="2" id="KW-1185">Reference proteome</keyword>
<dbReference type="EMBL" id="CAXAMM010037515">
    <property type="protein sequence ID" value="CAK9077238.1"/>
    <property type="molecule type" value="Genomic_DNA"/>
</dbReference>
<reference evidence="1 2" key="1">
    <citation type="submission" date="2024-02" db="EMBL/GenBank/DDBJ databases">
        <authorList>
            <person name="Chen Y."/>
            <person name="Shah S."/>
            <person name="Dougan E. K."/>
            <person name="Thang M."/>
            <person name="Chan C."/>
        </authorList>
    </citation>
    <scope>NUCLEOTIDE SEQUENCE [LARGE SCALE GENOMIC DNA]</scope>
</reference>
<dbReference type="PANTHER" id="PTHR36529">
    <property type="entry name" value="SLL1095 PROTEIN"/>
    <property type="match status" value="1"/>
</dbReference>
<name>A0ABP0PNQ9_9DINO</name>
<accession>A0ABP0PNQ9</accession>
<dbReference type="PANTHER" id="PTHR36529:SF1">
    <property type="entry name" value="GLYCOSYLTRANSFERASE"/>
    <property type="match status" value="1"/>
</dbReference>
<protein>
    <submittedName>
        <fullName evidence="1">Glyco_trans_2-like domain-containing protein</fullName>
    </submittedName>
</protein>
<evidence type="ECO:0000313" key="2">
    <source>
        <dbReference type="Proteomes" id="UP001642464"/>
    </source>
</evidence>
<dbReference type="Gene3D" id="3.90.550.10">
    <property type="entry name" value="Spore Coat Polysaccharide Biosynthesis Protein SpsA, Chain A"/>
    <property type="match status" value="1"/>
</dbReference>